<name>A0A6A6PD09_9PEZI</name>
<dbReference type="EMBL" id="MU001671">
    <property type="protein sequence ID" value="KAF2461627.1"/>
    <property type="molecule type" value="Genomic_DNA"/>
</dbReference>
<dbReference type="AlphaFoldDB" id="A0A6A6PD09"/>
<dbReference type="Gene3D" id="3.40.50.12230">
    <property type="match status" value="1"/>
</dbReference>
<dbReference type="InterPro" id="IPR002376">
    <property type="entry name" value="Formyl_transf_N"/>
</dbReference>
<dbReference type="CDD" id="cd08646">
    <property type="entry name" value="FMT_core_Met-tRNA-FMT_N"/>
    <property type="match status" value="1"/>
</dbReference>
<keyword evidence="4" id="KW-0808">Transferase</keyword>
<protein>
    <recommendedName>
        <fullName evidence="1">methionyl-tRNA formyltransferase</fullName>
        <ecNumber evidence="1">2.1.2.9</ecNumber>
    </recommendedName>
</protein>
<dbReference type="GO" id="GO:0005739">
    <property type="term" value="C:mitochondrion"/>
    <property type="evidence" value="ECO:0007669"/>
    <property type="project" value="TreeGrafter"/>
</dbReference>
<dbReference type="GO" id="GO:0004479">
    <property type="term" value="F:methionyl-tRNA formyltransferase activity"/>
    <property type="evidence" value="ECO:0007669"/>
    <property type="project" value="UniProtKB-EC"/>
</dbReference>
<evidence type="ECO:0000256" key="2">
    <source>
        <dbReference type="SAM" id="MobiDB-lite"/>
    </source>
</evidence>
<dbReference type="InterPro" id="IPR036477">
    <property type="entry name" value="Formyl_transf_N_sf"/>
</dbReference>
<keyword evidence="5" id="KW-1185">Reference proteome</keyword>
<feature type="region of interest" description="Disordered" evidence="2">
    <location>
        <begin position="1"/>
        <end position="20"/>
    </location>
</feature>
<proteinExistence type="predicted"/>
<dbReference type="Pfam" id="PF00551">
    <property type="entry name" value="Formyl_trans_N"/>
    <property type="match status" value="1"/>
</dbReference>
<feature type="domain" description="Formyl transferase N-terminal" evidence="3">
    <location>
        <begin position="54"/>
        <end position="207"/>
    </location>
</feature>
<dbReference type="PANTHER" id="PTHR11138">
    <property type="entry name" value="METHIONYL-TRNA FORMYLTRANSFERASE"/>
    <property type="match status" value="1"/>
</dbReference>
<sequence>MNKLRGRVASARSPTSTSIRPSAPWRVGLCLRFNSSSASVGSNPDANTEDNPLRILFCGSDDFSIASLRALHTEHLERPDRIAAIDVVCRPGKRTGRGLKKIREVPIKAAAAQLGIPVHERDTFTGWTPPIPYNLVIAVSFGLLVPARILNTAKYGGLNVHPSMLPDFRGSAPIHHALLHSLTHAGITIQTMHPTRFDAGAILLQTLPPGLPIPQPSPSSLLPCCTPAHLTAHLAPLSATLLLTALRSALFLPSSRTTHPPPPPVLPTRAGAYVPAAAAARPDATLPPRPAPKLTPADARIDWAAMPAATLLRRLAVLGRLWDAQTRAWCARIGAAAAGRPASEPGPPLRVLFEEMRLVGRAWA</sequence>
<gene>
    <name evidence="4" type="ORF">BDY21DRAFT_418635</name>
</gene>
<organism evidence="4 5">
    <name type="scientific">Lineolata rhizophorae</name>
    <dbReference type="NCBI Taxonomy" id="578093"/>
    <lineage>
        <taxon>Eukaryota</taxon>
        <taxon>Fungi</taxon>
        <taxon>Dikarya</taxon>
        <taxon>Ascomycota</taxon>
        <taxon>Pezizomycotina</taxon>
        <taxon>Dothideomycetes</taxon>
        <taxon>Dothideomycetes incertae sedis</taxon>
        <taxon>Lineolatales</taxon>
        <taxon>Lineolataceae</taxon>
        <taxon>Lineolata</taxon>
    </lineage>
</organism>
<accession>A0A6A6PD09</accession>
<dbReference type="EC" id="2.1.2.9" evidence="1"/>
<dbReference type="Proteomes" id="UP000799766">
    <property type="component" value="Unassembled WGS sequence"/>
</dbReference>
<reference evidence="4" key="1">
    <citation type="journal article" date="2020" name="Stud. Mycol.">
        <title>101 Dothideomycetes genomes: a test case for predicting lifestyles and emergence of pathogens.</title>
        <authorList>
            <person name="Haridas S."/>
            <person name="Albert R."/>
            <person name="Binder M."/>
            <person name="Bloem J."/>
            <person name="Labutti K."/>
            <person name="Salamov A."/>
            <person name="Andreopoulos B."/>
            <person name="Baker S."/>
            <person name="Barry K."/>
            <person name="Bills G."/>
            <person name="Bluhm B."/>
            <person name="Cannon C."/>
            <person name="Castanera R."/>
            <person name="Culley D."/>
            <person name="Daum C."/>
            <person name="Ezra D."/>
            <person name="Gonzalez J."/>
            <person name="Henrissat B."/>
            <person name="Kuo A."/>
            <person name="Liang C."/>
            <person name="Lipzen A."/>
            <person name="Lutzoni F."/>
            <person name="Magnuson J."/>
            <person name="Mondo S."/>
            <person name="Nolan M."/>
            <person name="Ohm R."/>
            <person name="Pangilinan J."/>
            <person name="Park H.-J."/>
            <person name="Ramirez L."/>
            <person name="Alfaro M."/>
            <person name="Sun H."/>
            <person name="Tritt A."/>
            <person name="Yoshinaga Y."/>
            <person name="Zwiers L.-H."/>
            <person name="Turgeon B."/>
            <person name="Goodwin S."/>
            <person name="Spatafora J."/>
            <person name="Crous P."/>
            <person name="Grigoriev I."/>
        </authorList>
    </citation>
    <scope>NUCLEOTIDE SEQUENCE</scope>
    <source>
        <strain evidence="4">ATCC 16933</strain>
    </source>
</reference>
<evidence type="ECO:0000313" key="5">
    <source>
        <dbReference type="Proteomes" id="UP000799766"/>
    </source>
</evidence>
<dbReference type="InterPro" id="IPR041711">
    <property type="entry name" value="Met-tRNA-FMT_N"/>
</dbReference>
<dbReference type="SUPFAM" id="SSF53328">
    <property type="entry name" value="Formyltransferase"/>
    <property type="match status" value="1"/>
</dbReference>
<evidence type="ECO:0000259" key="3">
    <source>
        <dbReference type="Pfam" id="PF00551"/>
    </source>
</evidence>
<evidence type="ECO:0000256" key="1">
    <source>
        <dbReference type="ARBA" id="ARBA00012261"/>
    </source>
</evidence>
<evidence type="ECO:0000313" key="4">
    <source>
        <dbReference type="EMBL" id="KAF2461627.1"/>
    </source>
</evidence>
<dbReference type="PANTHER" id="PTHR11138:SF5">
    <property type="entry name" value="METHIONYL-TRNA FORMYLTRANSFERASE, MITOCHONDRIAL"/>
    <property type="match status" value="1"/>
</dbReference>
<dbReference type="OrthoDB" id="10268103at2759"/>